<feature type="compositionally biased region" description="Basic and acidic residues" evidence="1">
    <location>
        <begin position="1"/>
        <end position="12"/>
    </location>
</feature>
<dbReference type="EMBL" id="AZMJ01000478">
    <property type="protein sequence ID" value="ETI99473.1"/>
    <property type="molecule type" value="Genomic_DNA"/>
</dbReference>
<protein>
    <submittedName>
        <fullName evidence="2">Uncharacterized protein</fullName>
    </submittedName>
</protein>
<organism evidence="2 3">
    <name type="scientific">Veillonella dispar DORA_11</name>
    <dbReference type="NCBI Taxonomy" id="1403949"/>
    <lineage>
        <taxon>Bacteria</taxon>
        <taxon>Bacillati</taxon>
        <taxon>Bacillota</taxon>
        <taxon>Negativicutes</taxon>
        <taxon>Veillonellales</taxon>
        <taxon>Veillonellaceae</taxon>
        <taxon>Veillonella</taxon>
    </lineage>
</organism>
<sequence>SRRASDSAKGIDKSGLTAPDMKESMKDLKRSMDTAKDSLDNLSKNSKQ</sequence>
<feature type="region of interest" description="Disordered" evidence="1">
    <location>
        <begin position="1"/>
        <end position="48"/>
    </location>
</feature>
<feature type="non-terminal residue" evidence="2">
    <location>
        <position position="1"/>
    </location>
</feature>
<feature type="compositionally biased region" description="Basic and acidic residues" evidence="1">
    <location>
        <begin position="20"/>
        <end position="39"/>
    </location>
</feature>
<proteinExistence type="predicted"/>
<evidence type="ECO:0000256" key="1">
    <source>
        <dbReference type="SAM" id="MobiDB-lite"/>
    </source>
</evidence>
<evidence type="ECO:0000313" key="3">
    <source>
        <dbReference type="Proteomes" id="UP000018855"/>
    </source>
</evidence>
<comment type="caution">
    <text evidence="2">The sequence shown here is derived from an EMBL/GenBank/DDBJ whole genome shotgun (WGS) entry which is preliminary data.</text>
</comment>
<name>W1V664_9FIRM</name>
<evidence type="ECO:0000313" key="2">
    <source>
        <dbReference type="EMBL" id="ETI99473.1"/>
    </source>
</evidence>
<gene>
    <name evidence="2" type="ORF">Q619_VDC00478G0001</name>
</gene>
<reference evidence="2 3" key="1">
    <citation type="submission" date="2013-12" db="EMBL/GenBank/DDBJ databases">
        <title>A Varibaculum cambriense genome reconstructed from a premature infant gut community with otherwise low bacterial novelty that shifts toward anaerobic metabolism during the third week of life.</title>
        <authorList>
            <person name="Brown C.T."/>
            <person name="Sharon I."/>
            <person name="Thomas B.C."/>
            <person name="Castelle C.J."/>
            <person name="Morowitz M.J."/>
            <person name="Banfield J.F."/>
        </authorList>
    </citation>
    <scope>NUCLEOTIDE SEQUENCE [LARGE SCALE GENOMIC DNA]</scope>
    <source>
        <strain evidence="3">DORA_11</strain>
    </source>
</reference>
<dbReference type="Proteomes" id="UP000018855">
    <property type="component" value="Unassembled WGS sequence"/>
</dbReference>
<accession>W1V664</accession>
<dbReference type="AlphaFoldDB" id="W1V664"/>